<name>A0A975FQI1_9MICO</name>
<dbReference type="Proteomes" id="UP000671914">
    <property type="component" value="Chromosome"/>
</dbReference>
<dbReference type="Pfam" id="PF20060">
    <property type="entry name" value="DUF6459"/>
    <property type="match status" value="1"/>
</dbReference>
<dbReference type="AlphaFoldDB" id="A0A975FQI1"/>
<sequence>MLPDPEPLLSNLTRCVIEVIAGARDLDQIARWLSEDVYRHLMKRVVLANRARRVRGGAPQRPALTLGRMVVCEPADGIIEATVVVHQRVRTRAVAIRLEGLDSRWRATYIGVL</sequence>
<protein>
    <submittedName>
        <fullName evidence="1">3-hydroxyacyl-CoA dehydrogenase</fullName>
    </submittedName>
</protein>
<organism evidence="1 2">
    <name type="scientific">Agromyces archimandritae</name>
    <dbReference type="NCBI Taxonomy" id="2781962"/>
    <lineage>
        <taxon>Bacteria</taxon>
        <taxon>Bacillati</taxon>
        <taxon>Actinomycetota</taxon>
        <taxon>Actinomycetes</taxon>
        <taxon>Micrococcales</taxon>
        <taxon>Microbacteriaceae</taxon>
        <taxon>Agromyces</taxon>
    </lineage>
</organism>
<dbReference type="KEGG" id="aarc:G127AT_03070"/>
<evidence type="ECO:0000313" key="1">
    <source>
        <dbReference type="EMBL" id="QTX06134.1"/>
    </source>
</evidence>
<keyword evidence="2" id="KW-1185">Reference proteome</keyword>
<evidence type="ECO:0000313" key="2">
    <source>
        <dbReference type="Proteomes" id="UP000671914"/>
    </source>
</evidence>
<dbReference type="InterPro" id="IPR045596">
    <property type="entry name" value="DUF6459"/>
</dbReference>
<dbReference type="EMBL" id="CP071696">
    <property type="protein sequence ID" value="QTX06134.1"/>
    <property type="molecule type" value="Genomic_DNA"/>
</dbReference>
<proteinExistence type="predicted"/>
<reference evidence="1" key="1">
    <citation type="submission" date="2021-03" db="EMBL/GenBank/DDBJ databases">
        <title>Agromyces archimandritus sp. nov., isolated from the cockroach Archimandrita tessellata.</title>
        <authorList>
            <person name="Guzman J."/>
            <person name="Ortuzar M."/>
            <person name="Poehlein A."/>
            <person name="Daniel R."/>
            <person name="Trujillo M."/>
            <person name="Vilcinskas A."/>
        </authorList>
    </citation>
    <scope>NUCLEOTIDE SEQUENCE</scope>
    <source>
        <strain evidence="1">G127AT</strain>
    </source>
</reference>
<gene>
    <name evidence="1" type="ORF">G127AT_03070</name>
</gene>
<accession>A0A975FQI1</accession>